<dbReference type="SUPFAM" id="SSF48208">
    <property type="entry name" value="Six-hairpin glycosidases"/>
    <property type="match status" value="1"/>
</dbReference>
<organism evidence="1 2">
    <name type="scientific">Caldisericum exile</name>
    <dbReference type="NCBI Taxonomy" id="693075"/>
    <lineage>
        <taxon>Bacteria</taxon>
        <taxon>Pseudomonadati</taxon>
        <taxon>Caldisericota/Cryosericota group</taxon>
        <taxon>Caldisericota</taxon>
        <taxon>Caldisericia</taxon>
        <taxon>Caldisericales</taxon>
        <taxon>Caldisericaceae</taxon>
        <taxon>Caldisericum</taxon>
    </lineage>
</organism>
<evidence type="ECO:0000313" key="1">
    <source>
        <dbReference type="EMBL" id="PMP81199.1"/>
    </source>
</evidence>
<protein>
    <recommendedName>
        <fullName evidence="3">CBM6 domain-containing protein</fullName>
    </recommendedName>
</protein>
<evidence type="ECO:0000313" key="2">
    <source>
        <dbReference type="Proteomes" id="UP000236910"/>
    </source>
</evidence>
<dbReference type="Gene3D" id="2.60.120.260">
    <property type="entry name" value="Galactose-binding domain-like"/>
    <property type="match status" value="1"/>
</dbReference>
<dbReference type="InterPro" id="IPR012341">
    <property type="entry name" value="6hp_glycosidase-like_sf"/>
</dbReference>
<sequence length="818" mass="91521">MPRMLKQFFVLMIMSIFIVSLTFGGEIPLSLSHLTSLKWNFDLSGKKVAAWWVYSTPSATNPEKYVNIEAQNEGAFCVDDAARAVVLYLQLYEETDNLSFLAEAKGGLNFLMAMENGDGESYNFVFPNGQINKYGSTSVKSVSWWTVRSFWALSMGARVFKKEDPEYSSELISHALLAFKSINSSLNDDLVLGYADLSSVYLLGLTNLYEVYPSNEIEKAVQTIAEGILKTQLKDTNGFMNGAFFTNKTLYYWNGWGAREVQALAFAGRVFKVNEWTESAEYAALNFYPKLILSLGPIYSANGSITAYPQISYADEVIVSGLTELYLSTKKQVYANMAYLAASWLFYNNHLGEVMYTSDGKGYDGLEEYFRNIDSGAESTICADLILSDLEKLPQNYVSSFLQAKRIDENGIKIIDISKFNTGLGGVNIINDNSVGNGTYAAFSPYAVASSSINLNESGTYDVYISYYNPSVDGNVNLYIDNTKYSLKLETNQNFKIHKVFSTYLLKGKHDITIEYLNNDSSTIDLAQIIIVPEIIYQTIFNGKTYLTTIDNTSDESTNLNFTTINGTITNFYSFPLRENAQAGVSHEYVNGESIVFIQWITNKAIQKESGQSEIFESKINIAKIFDNFLMLNLSNIFNDSGIVSVNSNTPANFDNPSGIAGAAYPLEFLENKIKNGILQVNIDNLSVPFYLGRILSDTPDNIRLKGQNISIEATRISKIFLLGASDHGNYQRNLKIYYSDGSMQEIPIEFSDWFSGPLPNEIVALEFPYGLSSTMQRIEGNPKMYIQVIEINDSKKIIGIEFPNQITMHIFAITLMK</sequence>
<proteinExistence type="predicted"/>
<comment type="caution">
    <text evidence="1">The sequence shown here is derived from an EMBL/GenBank/DDBJ whole genome shotgun (WGS) entry which is preliminary data.</text>
</comment>
<dbReference type="InterPro" id="IPR008928">
    <property type="entry name" value="6-hairpin_glycosidase_sf"/>
</dbReference>
<gene>
    <name evidence="1" type="ORF">C0175_05885</name>
</gene>
<accession>A0A2J6X4B5</accession>
<dbReference type="Gene3D" id="1.50.10.10">
    <property type="match status" value="1"/>
</dbReference>
<dbReference type="Proteomes" id="UP000236910">
    <property type="component" value="Unassembled WGS sequence"/>
</dbReference>
<dbReference type="AlphaFoldDB" id="A0A2J6X4B5"/>
<evidence type="ECO:0008006" key="3">
    <source>
        <dbReference type="Google" id="ProtNLM"/>
    </source>
</evidence>
<reference evidence="1 2" key="1">
    <citation type="submission" date="2018-01" db="EMBL/GenBank/DDBJ databases">
        <title>Metagenomic assembled genomes from two thermal pools in the Uzon Caldera, Kamchatka, Russia.</title>
        <authorList>
            <person name="Wilkins L."/>
            <person name="Ettinger C."/>
        </authorList>
    </citation>
    <scope>NUCLEOTIDE SEQUENCE [LARGE SCALE GENOMIC DNA]</scope>
    <source>
        <strain evidence="1">ARK-10</strain>
    </source>
</reference>
<dbReference type="EMBL" id="PNIX01000339">
    <property type="protein sequence ID" value="PMP81199.1"/>
    <property type="molecule type" value="Genomic_DNA"/>
</dbReference>
<dbReference type="GO" id="GO:0005975">
    <property type="term" value="P:carbohydrate metabolic process"/>
    <property type="evidence" value="ECO:0007669"/>
    <property type="project" value="InterPro"/>
</dbReference>
<name>A0A2J6X4B5_9BACT</name>
<dbReference type="CDD" id="cd02795">
    <property type="entry name" value="CBM6-CBM35-CBM36_like"/>
    <property type="match status" value="1"/>
</dbReference>